<organism evidence="4 5">
    <name type="scientific">Halopelagius fulvigenes</name>
    <dbReference type="NCBI Taxonomy" id="1198324"/>
    <lineage>
        <taxon>Archaea</taxon>
        <taxon>Methanobacteriati</taxon>
        <taxon>Methanobacteriota</taxon>
        <taxon>Stenosarchaea group</taxon>
        <taxon>Halobacteria</taxon>
        <taxon>Halobacteriales</taxon>
        <taxon>Haloferacaceae</taxon>
    </lineage>
</organism>
<dbReference type="Proteomes" id="UP001596408">
    <property type="component" value="Unassembled WGS sequence"/>
</dbReference>
<evidence type="ECO:0000313" key="4">
    <source>
        <dbReference type="EMBL" id="MFC6826417.1"/>
    </source>
</evidence>
<evidence type="ECO:0000313" key="5">
    <source>
        <dbReference type="Proteomes" id="UP001596408"/>
    </source>
</evidence>
<dbReference type="RefSeq" id="WP_379698001.1">
    <property type="nucleotide sequence ID" value="NZ_JBHSXH010000015.1"/>
</dbReference>
<dbReference type="AlphaFoldDB" id="A0ABD5U0M0"/>
<keyword evidence="5" id="KW-1185">Reference proteome</keyword>
<feature type="domain" description="DUF7108" evidence="2">
    <location>
        <begin position="16"/>
        <end position="97"/>
    </location>
</feature>
<dbReference type="Pfam" id="PF23420">
    <property type="entry name" value="DUF7108_C"/>
    <property type="match status" value="1"/>
</dbReference>
<proteinExistence type="predicted"/>
<sequence>MPEDDSAAETEEETDELPGEAVEEVERLTRLARSAVDENEAAAYEDRRETILAQFGFDARVREEDETLVLYPSEWLEDGVVQLDRIDDVDRGIERPLGTDAGDEGEFDAVESHNSSVVDAVEEAHGPVHAANARAFADFMSNHYVRRVESASRKEIREFLDEYYLRNAWPSEDQSSVVAESLELTFEAAGADVPEF</sequence>
<accession>A0ABD5U0M0</accession>
<feature type="region of interest" description="Disordered" evidence="1">
    <location>
        <begin position="1"/>
        <end position="23"/>
    </location>
</feature>
<gene>
    <name evidence="4" type="ORF">ACFQEV_15645</name>
</gene>
<evidence type="ECO:0000259" key="2">
    <source>
        <dbReference type="Pfam" id="PF23418"/>
    </source>
</evidence>
<dbReference type="InterPro" id="IPR055532">
    <property type="entry name" value="DUF7108_N"/>
</dbReference>
<name>A0ABD5U0M0_9EURY</name>
<reference evidence="4 5" key="1">
    <citation type="journal article" date="2019" name="Int. J. Syst. Evol. Microbiol.">
        <title>The Global Catalogue of Microorganisms (GCM) 10K type strain sequencing project: providing services to taxonomists for standard genome sequencing and annotation.</title>
        <authorList>
            <consortium name="The Broad Institute Genomics Platform"/>
            <consortium name="The Broad Institute Genome Sequencing Center for Infectious Disease"/>
            <person name="Wu L."/>
            <person name="Ma J."/>
        </authorList>
    </citation>
    <scope>NUCLEOTIDE SEQUENCE [LARGE SCALE GENOMIC DNA]</scope>
    <source>
        <strain evidence="4 5">YIM 94188</strain>
    </source>
</reference>
<dbReference type="Pfam" id="PF23418">
    <property type="entry name" value="DUF7108"/>
    <property type="match status" value="1"/>
</dbReference>
<dbReference type="EMBL" id="JBHSXH010000015">
    <property type="protein sequence ID" value="MFC6826417.1"/>
    <property type="molecule type" value="Genomic_DNA"/>
</dbReference>
<evidence type="ECO:0000256" key="1">
    <source>
        <dbReference type="SAM" id="MobiDB-lite"/>
    </source>
</evidence>
<feature type="domain" description="DUF7108" evidence="3">
    <location>
        <begin position="106"/>
        <end position="193"/>
    </location>
</feature>
<dbReference type="InterPro" id="IPR056494">
    <property type="entry name" value="DUF7108_C"/>
</dbReference>
<evidence type="ECO:0000259" key="3">
    <source>
        <dbReference type="Pfam" id="PF23420"/>
    </source>
</evidence>
<comment type="caution">
    <text evidence="4">The sequence shown here is derived from an EMBL/GenBank/DDBJ whole genome shotgun (WGS) entry which is preliminary data.</text>
</comment>
<protein>
    <submittedName>
        <fullName evidence="4">RnhA operon protein</fullName>
    </submittedName>
</protein>